<name>A0A9D9HSW3_9BACT</name>
<dbReference type="EMBL" id="JADIMG010000035">
    <property type="protein sequence ID" value="MBO8459375.1"/>
    <property type="molecule type" value="Genomic_DNA"/>
</dbReference>
<keyword evidence="2" id="KW-0449">Lipoprotein</keyword>
<dbReference type="InterPro" id="IPR029046">
    <property type="entry name" value="LolA/LolB/LppX"/>
</dbReference>
<dbReference type="InterPro" id="IPR004564">
    <property type="entry name" value="OM_lipoprot_carrier_LolA-like"/>
</dbReference>
<gene>
    <name evidence="2" type="ORF">IAA73_03465</name>
</gene>
<organism evidence="2 3">
    <name type="scientific">Candidatus Gallipaludibacter merdavium</name>
    <dbReference type="NCBI Taxonomy" id="2840839"/>
    <lineage>
        <taxon>Bacteria</taxon>
        <taxon>Pseudomonadati</taxon>
        <taxon>Bacteroidota</taxon>
        <taxon>Bacteroidia</taxon>
        <taxon>Bacteroidales</taxon>
        <taxon>Candidatus Gallipaludibacter</taxon>
    </lineage>
</organism>
<dbReference type="SUPFAM" id="SSF89392">
    <property type="entry name" value="Prokaryotic lipoproteins and lipoprotein localization factors"/>
    <property type="match status" value="1"/>
</dbReference>
<dbReference type="Proteomes" id="UP000823641">
    <property type="component" value="Unassembled WGS sequence"/>
</dbReference>
<reference evidence="2" key="1">
    <citation type="submission" date="2020-10" db="EMBL/GenBank/DDBJ databases">
        <authorList>
            <person name="Gilroy R."/>
        </authorList>
    </citation>
    <scope>NUCLEOTIDE SEQUENCE</scope>
    <source>
        <strain evidence="2">G3-3990</strain>
    </source>
</reference>
<proteinExistence type="predicted"/>
<accession>A0A9D9HSW3</accession>
<evidence type="ECO:0000313" key="2">
    <source>
        <dbReference type="EMBL" id="MBO8459375.1"/>
    </source>
</evidence>
<dbReference type="Gene3D" id="2.50.20.10">
    <property type="entry name" value="Lipoprotein localisation LolA/LolB/LppX"/>
    <property type="match status" value="1"/>
</dbReference>
<sequence length="207" mass="24242">MRSSIIVLMMFWVQTFFVCAQNKDLLQQFEEEIKIKNKEVITIECSFTQTQQSSVFLDLVKKNGTFYFKQPGSMLLQFEEGDYIKMNDSWFEIKNANNSNVTKIASNPMLKNLRTILSACVVGDFMAMAKEFENNIERTAEEWVVTMSYKGGKRVSKIYRIVLHFDSRDMSLNLLKLEETSGDYIMYEFYQKKFNGTVDDNLFYIAK</sequence>
<evidence type="ECO:0000256" key="1">
    <source>
        <dbReference type="ARBA" id="ARBA00022729"/>
    </source>
</evidence>
<dbReference type="AlphaFoldDB" id="A0A9D9HSW3"/>
<keyword evidence="1" id="KW-0732">Signal</keyword>
<dbReference type="Pfam" id="PF03548">
    <property type="entry name" value="LolA"/>
    <property type="match status" value="1"/>
</dbReference>
<reference evidence="2" key="2">
    <citation type="journal article" date="2021" name="PeerJ">
        <title>Extensive microbial diversity within the chicken gut microbiome revealed by metagenomics and culture.</title>
        <authorList>
            <person name="Gilroy R."/>
            <person name="Ravi A."/>
            <person name="Getino M."/>
            <person name="Pursley I."/>
            <person name="Horton D.L."/>
            <person name="Alikhan N.F."/>
            <person name="Baker D."/>
            <person name="Gharbi K."/>
            <person name="Hall N."/>
            <person name="Watson M."/>
            <person name="Adriaenssens E.M."/>
            <person name="Foster-Nyarko E."/>
            <person name="Jarju S."/>
            <person name="Secka A."/>
            <person name="Antonio M."/>
            <person name="Oren A."/>
            <person name="Chaudhuri R.R."/>
            <person name="La Ragione R."/>
            <person name="Hildebrand F."/>
            <person name="Pallen M.J."/>
        </authorList>
    </citation>
    <scope>NUCLEOTIDE SEQUENCE</scope>
    <source>
        <strain evidence="2">G3-3990</strain>
    </source>
</reference>
<protein>
    <submittedName>
        <fullName evidence="2">Outer membrane lipoprotein carrier protein LolA</fullName>
    </submittedName>
</protein>
<dbReference type="CDD" id="cd16325">
    <property type="entry name" value="LolA"/>
    <property type="match status" value="1"/>
</dbReference>
<evidence type="ECO:0000313" key="3">
    <source>
        <dbReference type="Proteomes" id="UP000823641"/>
    </source>
</evidence>
<comment type="caution">
    <text evidence="2">The sequence shown here is derived from an EMBL/GenBank/DDBJ whole genome shotgun (WGS) entry which is preliminary data.</text>
</comment>